<evidence type="ECO:0000313" key="3">
    <source>
        <dbReference type="Proteomes" id="UP001632038"/>
    </source>
</evidence>
<protein>
    <submittedName>
        <fullName evidence="2">Uncharacterized protein</fullName>
    </submittedName>
</protein>
<feature type="region of interest" description="Disordered" evidence="1">
    <location>
        <begin position="1"/>
        <end position="51"/>
    </location>
</feature>
<evidence type="ECO:0000313" key="2">
    <source>
        <dbReference type="EMBL" id="KAL3652010.1"/>
    </source>
</evidence>
<dbReference type="AlphaFoldDB" id="A0ABD3EC92"/>
<dbReference type="Proteomes" id="UP001632038">
    <property type="component" value="Unassembled WGS sequence"/>
</dbReference>
<organism evidence="2 3">
    <name type="scientific">Castilleja foliolosa</name>
    <dbReference type="NCBI Taxonomy" id="1961234"/>
    <lineage>
        <taxon>Eukaryota</taxon>
        <taxon>Viridiplantae</taxon>
        <taxon>Streptophyta</taxon>
        <taxon>Embryophyta</taxon>
        <taxon>Tracheophyta</taxon>
        <taxon>Spermatophyta</taxon>
        <taxon>Magnoliopsida</taxon>
        <taxon>eudicotyledons</taxon>
        <taxon>Gunneridae</taxon>
        <taxon>Pentapetalae</taxon>
        <taxon>asterids</taxon>
        <taxon>lamiids</taxon>
        <taxon>Lamiales</taxon>
        <taxon>Orobanchaceae</taxon>
        <taxon>Pedicularideae</taxon>
        <taxon>Castillejinae</taxon>
        <taxon>Castilleja</taxon>
    </lineage>
</organism>
<name>A0ABD3EC92_9LAMI</name>
<proteinExistence type="predicted"/>
<reference evidence="3" key="1">
    <citation type="journal article" date="2024" name="IScience">
        <title>Strigolactones Initiate the Formation of Haustorium-like Structures in Castilleja.</title>
        <authorList>
            <person name="Buerger M."/>
            <person name="Peterson D."/>
            <person name="Chory J."/>
        </authorList>
    </citation>
    <scope>NUCLEOTIDE SEQUENCE [LARGE SCALE GENOMIC DNA]</scope>
</reference>
<keyword evidence="3" id="KW-1185">Reference proteome</keyword>
<sequence length="167" mass="17307">MSKPRRKPIHSIQPVQPASRPVQPASRPVQPASRPVQPASRPVQPGSRPRRRHRLLRVAGHLLRCVSAVPVQSFLRSGHGAPFPEVAAGGWGREHLHGVDGGGGASSCASVSSSSPELLSTLVVGSSNVACGGGFEGLRFDSSGEAKLIGGGGDFAGFLPFETSDPH</sequence>
<comment type="caution">
    <text evidence="2">The sequence shown here is derived from an EMBL/GenBank/DDBJ whole genome shotgun (WGS) entry which is preliminary data.</text>
</comment>
<evidence type="ECO:0000256" key="1">
    <source>
        <dbReference type="SAM" id="MobiDB-lite"/>
    </source>
</evidence>
<dbReference type="EMBL" id="JAVIJP010000005">
    <property type="protein sequence ID" value="KAL3652010.1"/>
    <property type="molecule type" value="Genomic_DNA"/>
</dbReference>
<accession>A0ABD3EC92</accession>
<gene>
    <name evidence="2" type="ORF">CASFOL_001691</name>
</gene>